<keyword evidence="3" id="KW-1185">Reference proteome</keyword>
<dbReference type="EMBL" id="FMXQ01000003">
    <property type="protein sequence ID" value="SDB22642.1"/>
    <property type="molecule type" value="Genomic_DNA"/>
</dbReference>
<evidence type="ECO:0000313" key="2">
    <source>
        <dbReference type="EMBL" id="SDB22642.1"/>
    </source>
</evidence>
<gene>
    <name evidence="2" type="ORF">SAMN02982931_01705</name>
</gene>
<dbReference type="RefSeq" id="WP_090876326.1">
    <property type="nucleotide sequence ID" value="NZ_FMXQ01000003.1"/>
</dbReference>
<organism evidence="2 3">
    <name type="scientific">Bauldia litoralis</name>
    <dbReference type="NCBI Taxonomy" id="665467"/>
    <lineage>
        <taxon>Bacteria</taxon>
        <taxon>Pseudomonadati</taxon>
        <taxon>Pseudomonadota</taxon>
        <taxon>Alphaproteobacteria</taxon>
        <taxon>Hyphomicrobiales</taxon>
        <taxon>Kaistiaceae</taxon>
        <taxon>Bauldia</taxon>
    </lineage>
</organism>
<protein>
    <recommendedName>
        <fullName evidence="4">DUF2934 domain-containing protein</fullName>
    </recommendedName>
</protein>
<dbReference type="Proteomes" id="UP000199071">
    <property type="component" value="Unassembled WGS sequence"/>
</dbReference>
<feature type="region of interest" description="Disordered" evidence="1">
    <location>
        <begin position="24"/>
        <end position="93"/>
    </location>
</feature>
<dbReference type="Pfam" id="PF11154">
    <property type="entry name" value="DUF2934"/>
    <property type="match status" value="1"/>
</dbReference>
<dbReference type="InterPro" id="IPR021327">
    <property type="entry name" value="DUF2934"/>
</dbReference>
<sequence>MDGRKDDERDARIAERAYQLWEEDGRPEGLAEEHWMRAERESRDVDADPADAIAFPDEPDHDDPTPTIEEQADTVAPEVSPPAARKGRTRKPK</sequence>
<dbReference type="STRING" id="665467.SAMN02982931_01705"/>
<proteinExistence type="predicted"/>
<reference evidence="2 3" key="1">
    <citation type="submission" date="2016-10" db="EMBL/GenBank/DDBJ databases">
        <authorList>
            <person name="de Groot N.N."/>
        </authorList>
    </citation>
    <scope>NUCLEOTIDE SEQUENCE [LARGE SCALE GENOMIC DNA]</scope>
    <source>
        <strain evidence="2 3">ATCC 35022</strain>
    </source>
</reference>
<evidence type="ECO:0000256" key="1">
    <source>
        <dbReference type="SAM" id="MobiDB-lite"/>
    </source>
</evidence>
<accession>A0A1G6BPS0</accession>
<name>A0A1G6BPS0_9HYPH</name>
<dbReference type="OrthoDB" id="9811127at2"/>
<feature type="compositionally biased region" description="Basic and acidic residues" evidence="1">
    <location>
        <begin position="24"/>
        <end position="46"/>
    </location>
</feature>
<evidence type="ECO:0008006" key="4">
    <source>
        <dbReference type="Google" id="ProtNLM"/>
    </source>
</evidence>
<dbReference type="AlphaFoldDB" id="A0A1G6BPS0"/>
<evidence type="ECO:0000313" key="3">
    <source>
        <dbReference type="Proteomes" id="UP000199071"/>
    </source>
</evidence>